<reference evidence="2" key="1">
    <citation type="submission" date="2025-08" db="UniProtKB">
        <authorList>
            <consortium name="Ensembl"/>
        </authorList>
    </citation>
    <scope>IDENTIFICATION</scope>
</reference>
<keyword evidence="3" id="KW-1185">Reference proteome</keyword>
<reference evidence="2" key="2">
    <citation type="submission" date="2025-09" db="UniProtKB">
        <authorList>
            <consortium name="Ensembl"/>
        </authorList>
    </citation>
    <scope>IDENTIFICATION</scope>
</reference>
<dbReference type="Ensembl" id="ENSPCOT00000013292.1">
    <property type="protein sequence ID" value="ENSPCOP00000003917.1"/>
    <property type="gene ID" value="ENSPCOG00000011700.1"/>
</dbReference>
<dbReference type="Proteomes" id="UP000233160">
    <property type="component" value="Unassembled WGS sequence"/>
</dbReference>
<dbReference type="AlphaFoldDB" id="A0A2K6EQB8"/>
<dbReference type="InterPro" id="IPR040735">
    <property type="entry name" value="DUF5583"/>
</dbReference>
<feature type="region of interest" description="Disordered" evidence="1">
    <location>
        <begin position="41"/>
        <end position="71"/>
    </location>
</feature>
<evidence type="ECO:0000256" key="1">
    <source>
        <dbReference type="SAM" id="MobiDB-lite"/>
    </source>
</evidence>
<dbReference type="GeneTree" id="ENSGT00410000029194"/>
<evidence type="ECO:0000313" key="3">
    <source>
        <dbReference type="Proteomes" id="UP000233160"/>
    </source>
</evidence>
<protein>
    <submittedName>
        <fullName evidence="2">Uncharacterized protein</fullName>
    </submittedName>
</protein>
<accession>A0A2K6EQB8</accession>
<dbReference type="Pfam" id="PF17821">
    <property type="entry name" value="DUF5583"/>
    <property type="match status" value="1"/>
</dbReference>
<name>A0A2K6EQB8_PROCO</name>
<proteinExistence type="predicted"/>
<sequence>MSRPLFLAWPWRPLCTEGQILQGKGSRRQGTALHRSWSFQAPLRGRHPLSQVPHKKQGTDQSRRGPTSVATKSEISIVDLCSDCWNSSKGPYVLGEISLDGLDPH</sequence>
<organism evidence="2 3">
    <name type="scientific">Propithecus coquereli</name>
    <name type="common">Coquerel's sifaka</name>
    <name type="synonym">Propithecus verreauxi coquereli</name>
    <dbReference type="NCBI Taxonomy" id="379532"/>
    <lineage>
        <taxon>Eukaryota</taxon>
        <taxon>Metazoa</taxon>
        <taxon>Chordata</taxon>
        <taxon>Craniata</taxon>
        <taxon>Vertebrata</taxon>
        <taxon>Euteleostomi</taxon>
        <taxon>Mammalia</taxon>
        <taxon>Eutheria</taxon>
        <taxon>Euarchontoglires</taxon>
        <taxon>Primates</taxon>
        <taxon>Strepsirrhini</taxon>
        <taxon>Lemuriformes</taxon>
        <taxon>Indriidae</taxon>
        <taxon>Propithecus</taxon>
    </lineage>
</organism>
<evidence type="ECO:0000313" key="2">
    <source>
        <dbReference type="Ensembl" id="ENSPCOP00000003917.1"/>
    </source>
</evidence>